<dbReference type="Proteomes" id="UP001319883">
    <property type="component" value="Unassembled WGS sequence"/>
</dbReference>
<dbReference type="PROSITE" id="PS00195">
    <property type="entry name" value="GLUTAREDOXIN_1"/>
    <property type="match status" value="1"/>
</dbReference>
<evidence type="ECO:0000259" key="1">
    <source>
        <dbReference type="PROSITE" id="PS50404"/>
    </source>
</evidence>
<evidence type="ECO:0000313" key="3">
    <source>
        <dbReference type="Proteomes" id="UP001319883"/>
    </source>
</evidence>
<protein>
    <submittedName>
        <fullName evidence="2">Glutathione S-transferase N-terminal domain-containing protein</fullName>
    </submittedName>
</protein>
<keyword evidence="3" id="KW-1185">Reference proteome</keyword>
<dbReference type="InterPro" id="IPR004045">
    <property type="entry name" value="Glutathione_S-Trfase_N"/>
</dbReference>
<comment type="caution">
    <text evidence="2">The sequence shown here is derived from an EMBL/GenBank/DDBJ whole genome shotgun (WGS) entry which is preliminary data.</text>
</comment>
<dbReference type="SUPFAM" id="SSF52833">
    <property type="entry name" value="Thioredoxin-like"/>
    <property type="match status" value="1"/>
</dbReference>
<dbReference type="PANTHER" id="PTHR45288">
    <property type="entry name" value="THIOREDOXIN FAMILY PROTEIN"/>
    <property type="match status" value="1"/>
</dbReference>
<dbReference type="PROSITE" id="PS51354">
    <property type="entry name" value="GLUTAREDOXIN_2"/>
    <property type="match status" value="1"/>
</dbReference>
<dbReference type="EMBL" id="JAGXFD010000001">
    <property type="protein sequence ID" value="MBZ9566975.1"/>
    <property type="molecule type" value="Genomic_DNA"/>
</dbReference>
<dbReference type="InterPro" id="IPR036249">
    <property type="entry name" value="Thioredoxin-like_sf"/>
</dbReference>
<reference evidence="2 3" key="1">
    <citation type="submission" date="2021-05" db="EMBL/GenBank/DDBJ databases">
        <title>Petroleum and Energy Research Collection (APPE): ex situ preservation of microbial diversity associated with the oil industry and exploitation of its biotechnological potential.</title>
        <authorList>
            <person name="Paixao C.T.M."/>
            <person name="Gomes M.B."/>
            <person name="Oliveira V.M."/>
        </authorList>
    </citation>
    <scope>NUCLEOTIDE SEQUENCE [LARGE SCALE GENOMIC DNA]</scope>
    <source>
        <strain evidence="2 3">LIT2</strain>
    </source>
</reference>
<organism evidence="2 3">
    <name type="scientific">Modicisalibacter tunisiensis</name>
    <dbReference type="NCBI Taxonomy" id="390637"/>
    <lineage>
        <taxon>Bacteria</taxon>
        <taxon>Pseudomonadati</taxon>
        <taxon>Pseudomonadota</taxon>
        <taxon>Gammaproteobacteria</taxon>
        <taxon>Oceanospirillales</taxon>
        <taxon>Halomonadaceae</taxon>
        <taxon>Modicisalibacter</taxon>
    </lineage>
</organism>
<dbReference type="InterPro" id="IPR011767">
    <property type="entry name" value="GLR_AS"/>
</dbReference>
<dbReference type="Pfam" id="PF13417">
    <property type="entry name" value="GST_N_3"/>
    <property type="match status" value="1"/>
</dbReference>
<feature type="domain" description="GST N-terminal" evidence="1">
    <location>
        <begin position="22"/>
        <end position="104"/>
    </location>
</feature>
<sequence length="104" mass="11617">MRGAEPVERTPQTQAEADEQAQGLALYHYEGCPFCGKVRRAIARLNIEIVLHDINRDPGARQRLIAGGGRRTVPCLRIDDGDTTTWLYESSDIVAYLEKRFAAS</sequence>
<dbReference type="PROSITE" id="PS50404">
    <property type="entry name" value="GST_NTER"/>
    <property type="match status" value="1"/>
</dbReference>
<gene>
    <name evidence="2" type="ORF">KGQ91_04640</name>
</gene>
<evidence type="ECO:0000313" key="2">
    <source>
        <dbReference type="EMBL" id="MBZ9566975.1"/>
    </source>
</evidence>
<proteinExistence type="predicted"/>
<accession>A0ABS7WWJ0</accession>
<dbReference type="PANTHER" id="PTHR45288:SF1">
    <property type="entry name" value="THIOREDOXIN FAMILY PROTEIN"/>
    <property type="match status" value="1"/>
</dbReference>
<dbReference type="Gene3D" id="3.40.30.10">
    <property type="entry name" value="Glutaredoxin"/>
    <property type="match status" value="1"/>
</dbReference>
<name>A0ABS7WWJ0_9GAMM</name>